<dbReference type="Proteomes" id="UP001497623">
    <property type="component" value="Unassembled WGS sequence"/>
</dbReference>
<reference evidence="1 2" key="1">
    <citation type="submission" date="2024-05" db="EMBL/GenBank/DDBJ databases">
        <authorList>
            <person name="Wallberg A."/>
        </authorList>
    </citation>
    <scope>NUCLEOTIDE SEQUENCE [LARGE SCALE GENOMIC DNA]</scope>
</reference>
<dbReference type="AlphaFoldDB" id="A0AAV2QBN0"/>
<proteinExistence type="predicted"/>
<name>A0AAV2QBN0_MEGNR</name>
<keyword evidence="2" id="KW-1185">Reference proteome</keyword>
<comment type="caution">
    <text evidence="1">The sequence shown here is derived from an EMBL/GenBank/DDBJ whole genome shotgun (WGS) entry which is preliminary data.</text>
</comment>
<protein>
    <submittedName>
        <fullName evidence="1">Uncharacterized protein</fullName>
    </submittedName>
</protein>
<evidence type="ECO:0000313" key="1">
    <source>
        <dbReference type="EMBL" id="CAL4079410.1"/>
    </source>
</evidence>
<sequence>FRSLSGSMNNLLAGQQFQGPMNTMRQGAVQTSYNQQQVHPQLMVNRQQGYPQSQINQQTIANQQAIAQQQAQIPNHSNMLNGPCGRQAIVQQQPNLSNHQNVLNNSCGRQLVPANQQIHTQAVANRQPSHPTQQGYVINRFNPQMANIKNLSPTSPLYP</sequence>
<gene>
    <name evidence="1" type="ORF">MNOR_LOCUS11004</name>
</gene>
<feature type="non-terminal residue" evidence="1">
    <location>
        <position position="159"/>
    </location>
</feature>
<organism evidence="1 2">
    <name type="scientific">Meganyctiphanes norvegica</name>
    <name type="common">Northern krill</name>
    <name type="synonym">Thysanopoda norvegica</name>
    <dbReference type="NCBI Taxonomy" id="48144"/>
    <lineage>
        <taxon>Eukaryota</taxon>
        <taxon>Metazoa</taxon>
        <taxon>Ecdysozoa</taxon>
        <taxon>Arthropoda</taxon>
        <taxon>Crustacea</taxon>
        <taxon>Multicrustacea</taxon>
        <taxon>Malacostraca</taxon>
        <taxon>Eumalacostraca</taxon>
        <taxon>Eucarida</taxon>
        <taxon>Euphausiacea</taxon>
        <taxon>Euphausiidae</taxon>
        <taxon>Meganyctiphanes</taxon>
    </lineage>
</organism>
<feature type="non-terminal residue" evidence="1">
    <location>
        <position position="1"/>
    </location>
</feature>
<evidence type="ECO:0000313" key="2">
    <source>
        <dbReference type="Proteomes" id="UP001497623"/>
    </source>
</evidence>
<accession>A0AAV2QBN0</accession>
<dbReference type="EMBL" id="CAXKWB010005693">
    <property type="protein sequence ID" value="CAL4079410.1"/>
    <property type="molecule type" value="Genomic_DNA"/>
</dbReference>